<evidence type="ECO:0000313" key="3">
    <source>
        <dbReference type="Proteomes" id="UP000019484"/>
    </source>
</evidence>
<evidence type="ECO:0000256" key="1">
    <source>
        <dbReference type="SAM" id="MobiDB-lite"/>
    </source>
</evidence>
<feature type="compositionally biased region" description="Polar residues" evidence="1">
    <location>
        <begin position="16"/>
        <end position="41"/>
    </location>
</feature>
<evidence type="ECO:0000313" key="2">
    <source>
        <dbReference type="EMBL" id="EXJ95021.1"/>
    </source>
</evidence>
<dbReference type="GeneID" id="19155049"/>
<gene>
    <name evidence="2" type="ORF">A1O1_00139</name>
</gene>
<organism evidence="2 3">
    <name type="scientific">Capronia coronata CBS 617.96</name>
    <dbReference type="NCBI Taxonomy" id="1182541"/>
    <lineage>
        <taxon>Eukaryota</taxon>
        <taxon>Fungi</taxon>
        <taxon>Dikarya</taxon>
        <taxon>Ascomycota</taxon>
        <taxon>Pezizomycotina</taxon>
        <taxon>Eurotiomycetes</taxon>
        <taxon>Chaetothyriomycetidae</taxon>
        <taxon>Chaetothyriales</taxon>
        <taxon>Herpotrichiellaceae</taxon>
        <taxon>Capronia</taxon>
    </lineage>
</organism>
<feature type="region of interest" description="Disordered" evidence="1">
    <location>
        <begin position="331"/>
        <end position="395"/>
    </location>
</feature>
<reference evidence="2 3" key="1">
    <citation type="submission" date="2013-03" db="EMBL/GenBank/DDBJ databases">
        <title>The Genome Sequence of Capronia coronata CBS 617.96.</title>
        <authorList>
            <consortium name="The Broad Institute Genomics Platform"/>
            <person name="Cuomo C."/>
            <person name="de Hoog S."/>
            <person name="Gorbushina A."/>
            <person name="Walker B."/>
            <person name="Young S.K."/>
            <person name="Zeng Q."/>
            <person name="Gargeya S."/>
            <person name="Fitzgerald M."/>
            <person name="Haas B."/>
            <person name="Abouelleil A."/>
            <person name="Allen A.W."/>
            <person name="Alvarado L."/>
            <person name="Arachchi H.M."/>
            <person name="Berlin A.M."/>
            <person name="Chapman S.B."/>
            <person name="Gainer-Dewar J."/>
            <person name="Goldberg J."/>
            <person name="Griggs A."/>
            <person name="Gujja S."/>
            <person name="Hansen M."/>
            <person name="Howarth C."/>
            <person name="Imamovic A."/>
            <person name="Ireland A."/>
            <person name="Larimer J."/>
            <person name="McCowan C."/>
            <person name="Murphy C."/>
            <person name="Pearson M."/>
            <person name="Poon T.W."/>
            <person name="Priest M."/>
            <person name="Roberts A."/>
            <person name="Saif S."/>
            <person name="Shea T."/>
            <person name="Sisk P."/>
            <person name="Sykes S."/>
            <person name="Wortman J."/>
            <person name="Nusbaum C."/>
            <person name="Birren B."/>
        </authorList>
    </citation>
    <scope>NUCLEOTIDE SEQUENCE [LARGE SCALE GENOMIC DNA]</scope>
    <source>
        <strain evidence="2 3">CBS 617.96</strain>
    </source>
</reference>
<dbReference type="EMBL" id="AMWN01000001">
    <property type="protein sequence ID" value="EXJ95021.1"/>
    <property type="molecule type" value="Genomic_DNA"/>
</dbReference>
<comment type="caution">
    <text evidence="2">The sequence shown here is derived from an EMBL/GenBank/DDBJ whole genome shotgun (WGS) entry which is preliminary data.</text>
</comment>
<keyword evidence="3" id="KW-1185">Reference proteome</keyword>
<feature type="region of interest" description="Disordered" evidence="1">
    <location>
        <begin position="1"/>
        <end position="190"/>
    </location>
</feature>
<dbReference type="AlphaFoldDB" id="W9Z0D1"/>
<protein>
    <submittedName>
        <fullName evidence="2">Uncharacterized protein</fullName>
    </submittedName>
</protein>
<name>W9Z0D1_9EURO</name>
<dbReference type="HOGENOM" id="CLU_698287_0_0_1"/>
<proteinExistence type="predicted"/>
<dbReference type="OrthoDB" id="4166190at2759"/>
<accession>W9Z0D1</accession>
<sequence length="395" mass="43241">MSTPGSNQLGKKARPNMQSLFSSLLTASGSAKKPTTTNVDNAINPAPRVPGQDRFAPSPTETRGHPAGTVTRNPTEWIGISKSAEAEYDNPNFEAGYTGEPEEAQRTTSKGKGKGKGKAREDAMDLDSDDAGDKSNQTTSDGKRPRKPTHYGAPPLPLGDRKAKRRKTAASEEEEHEDNAFPLSPEGADESDHMLYTTAGQLKRNWKEIEQKWEGINGKKSKFSLTDRFYRIIRGFANRGVLDLPEEVLRSYPCIIGEECLRINAIVRRDKLIARIKEDVDEELESYVWGKIADGYNLATGDGLSAQQLYDAWNDAQCNVPLEARELAQAEDGAGGEEFNQEGEEPSEGGQEPNEGEAADMGRDSQAQLDHNPVLEGSQKKGEPVQLVSYDSDSD</sequence>
<dbReference type="Proteomes" id="UP000019484">
    <property type="component" value="Unassembled WGS sequence"/>
</dbReference>
<dbReference type="RefSeq" id="XP_007719250.1">
    <property type="nucleotide sequence ID" value="XM_007721060.1"/>
</dbReference>